<proteinExistence type="predicted"/>
<sequence>MSKPWEKYQQQSAPWEKYQQQTADPESLWSDFKRGAEQLAENYVTSVSGYAQRLNNPGEAILHPELVAAGHLDGIHPYSDRIAAPQTITGSLVEALPTVAASVPGTNAALADLETMTLPTLLKWAKRGLAASIGGDLSSGTQMTPENLAAGTGANMLMEGVFHIPAGLKGVVDRIEGNNAEALAAADRLGVPLTVGNVTRRPWLQTMEQAVSKMPGARAISDTYRKQLEILGQIIDRRASELGVESSPNALGAAIKVATEQYVSDFKEQASALYEKAFNKVGKVSELRTPRFSRELLDIAGRYKGSALEGEFDSPFVRKALKLFGNGAKVSESQGQKAAIMQLRHARELTQDMNEAISGKGDFLNMSDAQLTRMRGALSEDIEQMMSARGAGKQWQQAKDHYAAGRSLYEEALKSYDLTANADNLYTQIFGNPGGGVKAINLTDANALKATMPTAVWDKVKAEILTRMGEEGAGSAGADGRKFSPAVFMTNWTKLKDAGVTDTLFGGDLGNALDDVVKVSDALKASGMAKNFSNTAHVAAITSWLTSAATALLTGHPVSAAAAAVGTPLAGAGLGRLLTNPAAARALVDVSTAVEQPAIQKVANRLAVILIAHPELAAALGRDSERN</sequence>
<evidence type="ECO:0000256" key="1">
    <source>
        <dbReference type="SAM" id="MobiDB-lite"/>
    </source>
</evidence>
<name>A0ABD4KCS3_9ENTR</name>
<organism evidence="2 3">
    <name type="scientific">Lelliottia nimipressuralis</name>
    <dbReference type="NCBI Taxonomy" id="69220"/>
    <lineage>
        <taxon>Bacteria</taxon>
        <taxon>Pseudomonadati</taxon>
        <taxon>Pseudomonadota</taxon>
        <taxon>Gammaproteobacteria</taxon>
        <taxon>Enterobacterales</taxon>
        <taxon>Enterobacteriaceae</taxon>
        <taxon>Lelliottia</taxon>
    </lineage>
</organism>
<dbReference type="Proteomes" id="UP000628560">
    <property type="component" value="Unassembled WGS sequence"/>
</dbReference>
<feature type="compositionally biased region" description="Polar residues" evidence="1">
    <location>
        <begin position="8"/>
        <end position="22"/>
    </location>
</feature>
<dbReference type="RefSeq" id="WP_194513441.1">
    <property type="nucleotide sequence ID" value="NZ_JADIXP010000007.1"/>
</dbReference>
<dbReference type="AlphaFoldDB" id="A0ABD4KCS3"/>
<evidence type="ECO:0000313" key="2">
    <source>
        <dbReference type="EMBL" id="MBF4178905.1"/>
    </source>
</evidence>
<reference evidence="2 3" key="1">
    <citation type="submission" date="2020-11" db="EMBL/GenBank/DDBJ databases">
        <title>Identification of Lelliottia nimipressuralis from Wound Infection by Whole Genome-Based Bacterial Identification.</title>
        <authorList>
            <person name="Navarathna D.H."/>
            <person name="Choi H."/>
            <person name="Jinadatha C."/>
            <person name="Chatterjee P."/>
            <person name="Hwang M."/>
        </authorList>
    </citation>
    <scope>NUCLEOTIDE SEQUENCE [LARGE SCALE GENOMIC DNA]</scope>
    <source>
        <strain evidence="2 3">DN2020</strain>
    </source>
</reference>
<dbReference type="EMBL" id="JADIXP010000007">
    <property type="protein sequence ID" value="MBF4178905.1"/>
    <property type="molecule type" value="Genomic_DNA"/>
</dbReference>
<feature type="region of interest" description="Disordered" evidence="1">
    <location>
        <begin position="1"/>
        <end position="22"/>
    </location>
</feature>
<protein>
    <submittedName>
        <fullName evidence="2">Uncharacterized protein</fullName>
    </submittedName>
</protein>
<gene>
    <name evidence="2" type="ORF">ISP11_13630</name>
</gene>
<accession>A0ABD4KCS3</accession>
<evidence type="ECO:0000313" key="3">
    <source>
        <dbReference type="Proteomes" id="UP000628560"/>
    </source>
</evidence>
<comment type="caution">
    <text evidence="2">The sequence shown here is derived from an EMBL/GenBank/DDBJ whole genome shotgun (WGS) entry which is preliminary data.</text>
</comment>